<keyword evidence="2" id="KW-1185">Reference proteome</keyword>
<evidence type="ECO:0000313" key="2">
    <source>
        <dbReference type="Proteomes" id="UP001548189"/>
    </source>
</evidence>
<dbReference type="EMBL" id="JBEVCJ010000054">
    <property type="protein sequence ID" value="MET1257378.1"/>
    <property type="molecule type" value="Genomic_DNA"/>
</dbReference>
<reference evidence="1 2" key="1">
    <citation type="submission" date="2024-06" db="EMBL/GenBank/DDBJ databases">
        <authorList>
            <person name="Li F."/>
        </authorList>
    </citation>
    <scope>NUCLEOTIDE SEQUENCE [LARGE SCALE GENOMIC DNA]</scope>
    <source>
        <strain evidence="1 2">GXAS 311</strain>
    </source>
</reference>
<evidence type="ECO:0000313" key="1">
    <source>
        <dbReference type="EMBL" id="MET1257378.1"/>
    </source>
</evidence>
<protein>
    <submittedName>
        <fullName evidence="1">Uncharacterized protein</fullName>
    </submittedName>
</protein>
<dbReference type="Proteomes" id="UP001548189">
    <property type="component" value="Unassembled WGS sequence"/>
</dbReference>
<name>A0ABV2BZX4_9GAMM</name>
<accession>A0ABV2BZX4</accession>
<organism evidence="1 2">
    <name type="scientific">Aliikangiella maris</name>
    <dbReference type="NCBI Taxonomy" id="3162458"/>
    <lineage>
        <taxon>Bacteria</taxon>
        <taxon>Pseudomonadati</taxon>
        <taxon>Pseudomonadota</taxon>
        <taxon>Gammaproteobacteria</taxon>
        <taxon>Oceanospirillales</taxon>
        <taxon>Pleioneaceae</taxon>
        <taxon>Aliikangiella</taxon>
    </lineage>
</organism>
<sequence length="94" mass="10664">MSKPPKEIDGAKVIEWAWSVSEPFGVVCFESGEVAAEIFGLAICRYSGSDKIYRISCDSEWQSVQDSDYNSISEAKEKLPSQYKNVEAIWQKYE</sequence>
<proteinExistence type="predicted"/>
<comment type="caution">
    <text evidence="1">The sequence shown here is derived from an EMBL/GenBank/DDBJ whole genome shotgun (WGS) entry which is preliminary data.</text>
</comment>
<gene>
    <name evidence="1" type="ORF">ABVT43_19735</name>
</gene>